<feature type="domain" description="DNA helicase Pif1-like 2B" evidence="1">
    <location>
        <begin position="47"/>
        <end position="92"/>
    </location>
</feature>
<dbReference type="Gramene" id="AET5Gv20082100.6">
    <property type="protein sequence ID" value="AET5Gv20082100.6"/>
    <property type="gene ID" value="AET5Gv20082100"/>
</dbReference>
<dbReference type="Proteomes" id="UP000015105">
    <property type="component" value="Chromosome 5D"/>
</dbReference>
<reference evidence="2" key="4">
    <citation type="submission" date="2019-03" db="UniProtKB">
        <authorList>
            <consortium name="EnsemblPlants"/>
        </authorList>
    </citation>
    <scope>IDENTIFICATION</scope>
</reference>
<dbReference type="PANTHER" id="PTHR23274:SF53">
    <property type="entry name" value="ATP-DEPENDENT DNA HELICASE"/>
    <property type="match status" value="1"/>
</dbReference>
<dbReference type="InterPro" id="IPR049163">
    <property type="entry name" value="Pif1-like_2B_dom"/>
</dbReference>
<dbReference type="AlphaFoldDB" id="A0A453JJL1"/>
<sequence length="126" mass="14172">MFLICLSFCSFQRCDYLSQRAEYLSCNSISKASDYIDEVELFYPPEQLNSIKINNFPQHKIPLNVGVPVMLLRNVNQSFGLCNGTRLIITRLGERVLEGEIVAGSNEGQRVCIPRIVLNSSGCKLL</sequence>
<evidence type="ECO:0000313" key="2">
    <source>
        <dbReference type="EnsemblPlants" id="AET5Gv20082100.6"/>
    </source>
</evidence>
<reference evidence="3" key="1">
    <citation type="journal article" date="2014" name="Science">
        <title>Ancient hybridizations among the ancestral genomes of bread wheat.</title>
        <authorList>
            <consortium name="International Wheat Genome Sequencing Consortium,"/>
            <person name="Marcussen T."/>
            <person name="Sandve S.R."/>
            <person name="Heier L."/>
            <person name="Spannagl M."/>
            <person name="Pfeifer M."/>
            <person name="Jakobsen K.S."/>
            <person name="Wulff B.B."/>
            <person name="Steuernagel B."/>
            <person name="Mayer K.F."/>
            <person name="Olsen O.A."/>
        </authorList>
    </citation>
    <scope>NUCLEOTIDE SEQUENCE [LARGE SCALE GENOMIC DNA]</scope>
    <source>
        <strain evidence="3">cv. AL8/78</strain>
    </source>
</reference>
<evidence type="ECO:0000259" key="1">
    <source>
        <dbReference type="Pfam" id="PF21530"/>
    </source>
</evidence>
<dbReference type="Pfam" id="PF21530">
    <property type="entry name" value="Pif1_2B_dom"/>
    <property type="match status" value="1"/>
</dbReference>
<name>A0A453JJL1_AEGTS</name>
<dbReference type="GO" id="GO:0005657">
    <property type="term" value="C:replication fork"/>
    <property type="evidence" value="ECO:0007669"/>
    <property type="project" value="TreeGrafter"/>
</dbReference>
<evidence type="ECO:0000313" key="3">
    <source>
        <dbReference type="Proteomes" id="UP000015105"/>
    </source>
</evidence>
<organism evidence="2 3">
    <name type="scientific">Aegilops tauschii subsp. strangulata</name>
    <name type="common">Goatgrass</name>
    <dbReference type="NCBI Taxonomy" id="200361"/>
    <lineage>
        <taxon>Eukaryota</taxon>
        <taxon>Viridiplantae</taxon>
        <taxon>Streptophyta</taxon>
        <taxon>Embryophyta</taxon>
        <taxon>Tracheophyta</taxon>
        <taxon>Spermatophyta</taxon>
        <taxon>Magnoliopsida</taxon>
        <taxon>Liliopsida</taxon>
        <taxon>Poales</taxon>
        <taxon>Poaceae</taxon>
        <taxon>BOP clade</taxon>
        <taxon>Pooideae</taxon>
        <taxon>Triticodae</taxon>
        <taxon>Triticeae</taxon>
        <taxon>Triticinae</taxon>
        <taxon>Aegilops</taxon>
    </lineage>
</organism>
<dbReference type="GO" id="GO:0006260">
    <property type="term" value="P:DNA replication"/>
    <property type="evidence" value="ECO:0007669"/>
    <property type="project" value="TreeGrafter"/>
</dbReference>
<dbReference type="EnsemblPlants" id="AET5Gv20082100.6">
    <property type="protein sequence ID" value="AET5Gv20082100.6"/>
    <property type="gene ID" value="AET5Gv20082100"/>
</dbReference>
<proteinExistence type="predicted"/>
<accession>A0A453JJL1</accession>
<dbReference type="PANTHER" id="PTHR23274">
    <property type="entry name" value="DNA HELICASE-RELATED"/>
    <property type="match status" value="1"/>
</dbReference>
<reference evidence="3" key="2">
    <citation type="journal article" date="2017" name="Nat. Plants">
        <title>The Aegilops tauschii genome reveals multiple impacts of transposons.</title>
        <authorList>
            <person name="Zhao G."/>
            <person name="Zou C."/>
            <person name="Li K."/>
            <person name="Wang K."/>
            <person name="Li T."/>
            <person name="Gao L."/>
            <person name="Zhang X."/>
            <person name="Wang H."/>
            <person name="Yang Z."/>
            <person name="Liu X."/>
            <person name="Jiang W."/>
            <person name="Mao L."/>
            <person name="Kong X."/>
            <person name="Jiao Y."/>
            <person name="Jia J."/>
        </authorList>
    </citation>
    <scope>NUCLEOTIDE SEQUENCE [LARGE SCALE GENOMIC DNA]</scope>
    <source>
        <strain evidence="3">cv. AL8/78</strain>
    </source>
</reference>
<dbReference type="STRING" id="200361.A0A453JJL1"/>
<reference evidence="2" key="5">
    <citation type="journal article" date="2021" name="G3 (Bethesda)">
        <title>Aegilops tauschii genome assembly Aet v5.0 features greater sequence contiguity and improved annotation.</title>
        <authorList>
            <person name="Wang L."/>
            <person name="Zhu T."/>
            <person name="Rodriguez J.C."/>
            <person name="Deal K.R."/>
            <person name="Dubcovsky J."/>
            <person name="McGuire P.E."/>
            <person name="Lux T."/>
            <person name="Spannagl M."/>
            <person name="Mayer K.F.X."/>
            <person name="Baldrich P."/>
            <person name="Meyers B.C."/>
            <person name="Huo N."/>
            <person name="Gu Y.Q."/>
            <person name="Zhou H."/>
            <person name="Devos K.M."/>
            <person name="Bennetzen J.L."/>
            <person name="Unver T."/>
            <person name="Budak H."/>
            <person name="Gulick P.J."/>
            <person name="Galiba G."/>
            <person name="Kalapos B."/>
            <person name="Nelson D.R."/>
            <person name="Li P."/>
            <person name="You F.M."/>
            <person name="Luo M.C."/>
            <person name="Dvorak J."/>
        </authorList>
    </citation>
    <scope>NUCLEOTIDE SEQUENCE [LARGE SCALE GENOMIC DNA]</scope>
    <source>
        <strain evidence="2">cv. AL8/78</strain>
    </source>
</reference>
<keyword evidence="3" id="KW-1185">Reference proteome</keyword>
<protein>
    <recommendedName>
        <fullName evidence="1">DNA helicase Pif1-like 2B domain-containing protein</fullName>
    </recommendedName>
</protein>
<reference evidence="2" key="3">
    <citation type="journal article" date="2017" name="Nature">
        <title>Genome sequence of the progenitor of the wheat D genome Aegilops tauschii.</title>
        <authorList>
            <person name="Luo M.C."/>
            <person name="Gu Y.Q."/>
            <person name="Puiu D."/>
            <person name="Wang H."/>
            <person name="Twardziok S.O."/>
            <person name="Deal K.R."/>
            <person name="Huo N."/>
            <person name="Zhu T."/>
            <person name="Wang L."/>
            <person name="Wang Y."/>
            <person name="McGuire P.E."/>
            <person name="Liu S."/>
            <person name="Long H."/>
            <person name="Ramasamy R.K."/>
            <person name="Rodriguez J.C."/>
            <person name="Van S.L."/>
            <person name="Yuan L."/>
            <person name="Wang Z."/>
            <person name="Xia Z."/>
            <person name="Xiao L."/>
            <person name="Anderson O.D."/>
            <person name="Ouyang S."/>
            <person name="Liang Y."/>
            <person name="Zimin A.V."/>
            <person name="Pertea G."/>
            <person name="Qi P."/>
            <person name="Bennetzen J.L."/>
            <person name="Dai X."/>
            <person name="Dawson M.W."/>
            <person name="Muller H.G."/>
            <person name="Kugler K."/>
            <person name="Rivarola-Duarte L."/>
            <person name="Spannagl M."/>
            <person name="Mayer K.F.X."/>
            <person name="Lu F.H."/>
            <person name="Bevan M.W."/>
            <person name="Leroy P."/>
            <person name="Li P."/>
            <person name="You F.M."/>
            <person name="Sun Q."/>
            <person name="Liu Z."/>
            <person name="Lyons E."/>
            <person name="Wicker T."/>
            <person name="Salzberg S.L."/>
            <person name="Devos K.M."/>
            <person name="Dvorak J."/>
        </authorList>
    </citation>
    <scope>NUCLEOTIDE SEQUENCE [LARGE SCALE GENOMIC DNA]</scope>
    <source>
        <strain evidence="2">cv. AL8/78</strain>
    </source>
</reference>